<feature type="region of interest" description="Disordered" evidence="3">
    <location>
        <begin position="341"/>
        <end position="400"/>
    </location>
</feature>
<evidence type="ECO:0000256" key="2">
    <source>
        <dbReference type="ARBA" id="ARBA00022837"/>
    </source>
</evidence>
<feature type="compositionally biased region" description="Acidic residues" evidence="3">
    <location>
        <begin position="182"/>
        <end position="194"/>
    </location>
</feature>
<evidence type="ECO:0000259" key="4">
    <source>
        <dbReference type="PROSITE" id="PS50004"/>
    </source>
</evidence>
<dbReference type="InterPro" id="IPR000008">
    <property type="entry name" value="C2_dom"/>
</dbReference>
<feature type="compositionally biased region" description="Basic residues" evidence="3">
    <location>
        <begin position="119"/>
        <end position="142"/>
    </location>
</feature>
<feature type="compositionally biased region" description="Polar residues" evidence="3">
    <location>
        <begin position="464"/>
        <end position="480"/>
    </location>
</feature>
<dbReference type="PANTHER" id="PTHR45911">
    <property type="entry name" value="C2 DOMAIN-CONTAINING PROTEIN"/>
    <property type="match status" value="1"/>
</dbReference>
<feature type="region of interest" description="Disordered" evidence="3">
    <location>
        <begin position="108"/>
        <end position="195"/>
    </location>
</feature>
<proteinExistence type="predicted"/>
<reference evidence="5" key="1">
    <citation type="submission" date="2021-01" db="EMBL/GenBank/DDBJ databases">
        <authorList>
            <person name="Corre E."/>
            <person name="Pelletier E."/>
            <person name="Niang G."/>
            <person name="Scheremetjew M."/>
            <person name="Finn R."/>
            <person name="Kale V."/>
            <person name="Holt S."/>
            <person name="Cochrane G."/>
            <person name="Meng A."/>
            <person name="Brown T."/>
            <person name="Cohen L."/>
        </authorList>
    </citation>
    <scope>NUCLEOTIDE SEQUENCE</scope>
    <source>
        <strain evidence="5">CCMP2058</strain>
    </source>
</reference>
<evidence type="ECO:0000313" key="5">
    <source>
        <dbReference type="EMBL" id="CAD8434227.1"/>
    </source>
</evidence>
<dbReference type="PROSITE" id="PS50004">
    <property type="entry name" value="C2"/>
    <property type="match status" value="2"/>
</dbReference>
<protein>
    <recommendedName>
        <fullName evidence="4">C2 domain-containing protein</fullName>
    </recommendedName>
</protein>
<sequence length="504" mass="56808">MGHKIPGIETAKRKPYPVVFFSLGGITKKSNRKKSYLSPIWRERFELIVYGNPGKQYLMIHAKDSRKRGVGILGTASISLSQIQNSSAKVYSIDLEKGGKLNIRLDWHPFHGESPKNPRQLRRRRRSAGRRKSVSPKPRFTKAKSPAALPTQDVIRQRESIGRRSASADFTVPDLKSRESESEAQDLSSDEESSMSEVIRVDIPDLESSHSGLLHVTVIRCVDLVTSEDKSVDPYVYLVLGKQKKKTQILWKTANPVWNETFEFMVSDDRQEFLTVKVYDKEIFRIDAIEGEVQIPIQEVIQLAGSSSPYLLKKTWPLDKSKTACIELDIKYYQKQIRLPGHEIPEDDEEPTPEPLYPNPMDYTSRVSPPGIDLSDRNLGDEEGNEKREGGTITPPLEGKASKKKFLKWMAPIMGWHRRRLSGTAGAPVSPETPAPKPPRKQRGSLTIREIQLPGGSREHLNRANKTSSPSPLIESSQEHLQVLMENDNVLKTAGEEKPTPPDI</sequence>
<feature type="domain" description="C2" evidence="4">
    <location>
        <begin position="195"/>
        <end position="310"/>
    </location>
</feature>
<dbReference type="Gene3D" id="2.60.40.150">
    <property type="entry name" value="C2 domain"/>
    <property type="match status" value="2"/>
</dbReference>
<accession>A0A7S0GQI5</accession>
<dbReference type="CDD" id="cd00030">
    <property type="entry name" value="C2"/>
    <property type="match status" value="1"/>
</dbReference>
<gene>
    <name evidence="5" type="ORF">LAMO00422_LOCUS2974</name>
</gene>
<dbReference type="AlphaFoldDB" id="A0A7S0GQI5"/>
<dbReference type="SMART" id="SM00239">
    <property type="entry name" value="C2"/>
    <property type="match status" value="2"/>
</dbReference>
<feature type="region of interest" description="Disordered" evidence="3">
    <location>
        <begin position="422"/>
        <end position="504"/>
    </location>
</feature>
<feature type="compositionally biased region" description="Basic and acidic residues" evidence="3">
    <location>
        <begin position="494"/>
        <end position="504"/>
    </location>
</feature>
<feature type="compositionally biased region" description="Basic and acidic residues" evidence="3">
    <location>
        <begin position="374"/>
        <end position="390"/>
    </location>
</feature>
<evidence type="ECO:0000256" key="1">
    <source>
        <dbReference type="ARBA" id="ARBA00022723"/>
    </source>
</evidence>
<organism evidence="5">
    <name type="scientific">Amorphochlora amoebiformis</name>
    <dbReference type="NCBI Taxonomy" id="1561963"/>
    <lineage>
        <taxon>Eukaryota</taxon>
        <taxon>Sar</taxon>
        <taxon>Rhizaria</taxon>
        <taxon>Cercozoa</taxon>
        <taxon>Chlorarachniophyceae</taxon>
        <taxon>Amorphochlora</taxon>
    </lineage>
</organism>
<keyword evidence="2" id="KW-0106">Calcium</keyword>
<dbReference type="GO" id="GO:0046872">
    <property type="term" value="F:metal ion binding"/>
    <property type="evidence" value="ECO:0007669"/>
    <property type="project" value="UniProtKB-KW"/>
</dbReference>
<evidence type="ECO:0000256" key="3">
    <source>
        <dbReference type="SAM" id="MobiDB-lite"/>
    </source>
</evidence>
<dbReference type="SUPFAM" id="SSF49562">
    <property type="entry name" value="C2 domain (Calcium/lipid-binding domain, CaLB)"/>
    <property type="match status" value="2"/>
</dbReference>
<keyword evidence="1" id="KW-0479">Metal-binding</keyword>
<name>A0A7S0GQI5_9EUKA</name>
<feature type="domain" description="C2" evidence="4">
    <location>
        <begin position="1"/>
        <end position="95"/>
    </location>
</feature>
<dbReference type="EMBL" id="HBEM01004235">
    <property type="protein sequence ID" value="CAD8434227.1"/>
    <property type="molecule type" value="Transcribed_RNA"/>
</dbReference>
<dbReference type="InterPro" id="IPR035892">
    <property type="entry name" value="C2_domain_sf"/>
</dbReference>
<dbReference type="Pfam" id="PF00168">
    <property type="entry name" value="C2"/>
    <property type="match status" value="2"/>
</dbReference>